<gene>
    <name evidence="1" type="ORF">CIHG_05363</name>
</gene>
<dbReference type="VEuPathDB" id="FungiDB:CIHG_05363"/>
<dbReference type="STRING" id="396776.A0A0J8RTU7"/>
<dbReference type="eggNOG" id="ENOG502T1GH">
    <property type="taxonomic scope" value="Eukaryota"/>
</dbReference>
<sequence>MSRPFKPLPTFPNPIQWDVPGRIAELQAMINNPATDEPQKLNLQTAINLYHTKELPGRFEWIQDGKVVRHKDIDFQRPFWVEGYGQQLSSQIMIPATMPEPSFAPSQPMSKCPSNHQLAHRTMYTHYPAGQGLGHELHLTIRDEISLAAFVAAQRRLDFHAPTHTSPPSPALLRD</sequence>
<evidence type="ECO:0000313" key="1">
    <source>
        <dbReference type="EMBL" id="KMU88192.1"/>
    </source>
</evidence>
<dbReference type="Proteomes" id="UP000054563">
    <property type="component" value="Unassembled WGS sequence"/>
</dbReference>
<dbReference type="AlphaFoldDB" id="A0A0J8RTU7"/>
<dbReference type="OrthoDB" id="4199986at2759"/>
<organism evidence="1 2">
    <name type="scientific">Coccidioides immitis H538.4</name>
    <dbReference type="NCBI Taxonomy" id="396776"/>
    <lineage>
        <taxon>Eukaryota</taxon>
        <taxon>Fungi</taxon>
        <taxon>Dikarya</taxon>
        <taxon>Ascomycota</taxon>
        <taxon>Pezizomycotina</taxon>
        <taxon>Eurotiomycetes</taxon>
        <taxon>Eurotiomycetidae</taxon>
        <taxon>Onygenales</taxon>
        <taxon>Onygenaceae</taxon>
        <taxon>Coccidioides</taxon>
    </lineage>
</organism>
<reference evidence="2" key="1">
    <citation type="journal article" date="2010" name="Genome Res.">
        <title>Population genomic sequencing of Coccidioides fungi reveals recent hybridization and transposon control.</title>
        <authorList>
            <person name="Neafsey D.E."/>
            <person name="Barker B.M."/>
            <person name="Sharpton T.J."/>
            <person name="Stajich J.E."/>
            <person name="Park D.J."/>
            <person name="Whiston E."/>
            <person name="Hung C.-Y."/>
            <person name="McMahan C."/>
            <person name="White J."/>
            <person name="Sykes S."/>
            <person name="Heiman D."/>
            <person name="Young S."/>
            <person name="Zeng Q."/>
            <person name="Abouelleil A."/>
            <person name="Aftuck L."/>
            <person name="Bessette D."/>
            <person name="Brown A."/>
            <person name="FitzGerald M."/>
            <person name="Lui A."/>
            <person name="Macdonald J.P."/>
            <person name="Priest M."/>
            <person name="Orbach M.J."/>
            <person name="Galgiani J.N."/>
            <person name="Kirkland T.N."/>
            <person name="Cole G.T."/>
            <person name="Birren B.W."/>
            <person name="Henn M.R."/>
            <person name="Taylor J.W."/>
            <person name="Rounsley S.D."/>
        </authorList>
    </citation>
    <scope>NUCLEOTIDE SEQUENCE [LARGE SCALE GENOMIC DNA]</scope>
    <source>
        <strain evidence="2">H538.4</strain>
    </source>
</reference>
<proteinExistence type="predicted"/>
<protein>
    <submittedName>
        <fullName evidence="1">Uncharacterized protein</fullName>
    </submittedName>
</protein>
<dbReference type="EMBL" id="DS017003">
    <property type="protein sequence ID" value="KMU88192.1"/>
    <property type="molecule type" value="Genomic_DNA"/>
</dbReference>
<name>A0A0J8RTU7_COCIT</name>
<evidence type="ECO:0000313" key="2">
    <source>
        <dbReference type="Proteomes" id="UP000054563"/>
    </source>
</evidence>
<accession>A0A0J8RTU7</accession>